<protein>
    <submittedName>
        <fullName evidence="1">Uncharacterized protein</fullName>
    </submittedName>
</protein>
<evidence type="ECO:0000313" key="1">
    <source>
        <dbReference type="EMBL" id="JAH81190.1"/>
    </source>
</evidence>
<sequence>MLGRSDSFAVFQRTYFDGLSFMRNVNAAVLSNSNVYIPNLPEYNSCLL</sequence>
<reference evidence="1" key="1">
    <citation type="submission" date="2014-11" db="EMBL/GenBank/DDBJ databases">
        <authorList>
            <person name="Amaro Gonzalez C."/>
        </authorList>
    </citation>
    <scope>NUCLEOTIDE SEQUENCE</scope>
</reference>
<accession>A0A0E9VV17</accession>
<reference evidence="1" key="2">
    <citation type="journal article" date="2015" name="Fish Shellfish Immunol.">
        <title>Early steps in the European eel (Anguilla anguilla)-Vibrio vulnificus interaction in the gills: Role of the RtxA13 toxin.</title>
        <authorList>
            <person name="Callol A."/>
            <person name="Pajuelo D."/>
            <person name="Ebbesson L."/>
            <person name="Teles M."/>
            <person name="MacKenzie S."/>
            <person name="Amaro C."/>
        </authorList>
    </citation>
    <scope>NUCLEOTIDE SEQUENCE</scope>
</reference>
<dbReference type="AlphaFoldDB" id="A0A0E9VV17"/>
<proteinExistence type="predicted"/>
<name>A0A0E9VV17_ANGAN</name>
<organism evidence="1">
    <name type="scientific">Anguilla anguilla</name>
    <name type="common">European freshwater eel</name>
    <name type="synonym">Muraena anguilla</name>
    <dbReference type="NCBI Taxonomy" id="7936"/>
    <lineage>
        <taxon>Eukaryota</taxon>
        <taxon>Metazoa</taxon>
        <taxon>Chordata</taxon>
        <taxon>Craniata</taxon>
        <taxon>Vertebrata</taxon>
        <taxon>Euteleostomi</taxon>
        <taxon>Actinopterygii</taxon>
        <taxon>Neopterygii</taxon>
        <taxon>Teleostei</taxon>
        <taxon>Anguilliformes</taxon>
        <taxon>Anguillidae</taxon>
        <taxon>Anguilla</taxon>
    </lineage>
</organism>
<dbReference type="EMBL" id="GBXM01027387">
    <property type="protein sequence ID" value="JAH81190.1"/>
    <property type="molecule type" value="Transcribed_RNA"/>
</dbReference>